<dbReference type="PROSITE" id="PS51257">
    <property type="entry name" value="PROKAR_LIPOPROTEIN"/>
    <property type="match status" value="1"/>
</dbReference>
<name>A0ABS4XPY9_GLUPR</name>
<keyword evidence="1" id="KW-1133">Transmembrane helix</keyword>
<reference evidence="2 3" key="1">
    <citation type="submission" date="2021-03" db="EMBL/GenBank/DDBJ databases">
        <title>Sequencing the genomes of 1000 actinobacteria strains.</title>
        <authorList>
            <person name="Klenk H.-P."/>
        </authorList>
    </citation>
    <scope>NUCLEOTIDE SEQUENCE [LARGE SCALE GENOMIC DNA]</scope>
    <source>
        <strain evidence="2 3">DSM 20168</strain>
    </source>
</reference>
<protein>
    <submittedName>
        <fullName evidence="2">Uncharacterized protein</fullName>
    </submittedName>
</protein>
<comment type="caution">
    <text evidence="2">The sequence shown here is derived from an EMBL/GenBank/DDBJ whole genome shotgun (WGS) entry which is preliminary data.</text>
</comment>
<accession>A0ABS4XPY9</accession>
<feature type="transmembrane region" description="Helical" evidence="1">
    <location>
        <begin position="12"/>
        <end position="28"/>
    </location>
</feature>
<sequence length="29" mass="3260">MAQPERNKINKFAIIFWLSVIGAAFYACG</sequence>
<gene>
    <name evidence="2" type="ORF">JOF39_001655</name>
</gene>
<evidence type="ECO:0000256" key="1">
    <source>
        <dbReference type="SAM" id="Phobius"/>
    </source>
</evidence>
<organism evidence="2 3">
    <name type="scientific">Glutamicibacter protophormiae</name>
    <name type="common">Brevibacterium protophormiae</name>
    <dbReference type="NCBI Taxonomy" id="37930"/>
    <lineage>
        <taxon>Bacteria</taxon>
        <taxon>Bacillati</taxon>
        <taxon>Actinomycetota</taxon>
        <taxon>Actinomycetes</taxon>
        <taxon>Micrococcales</taxon>
        <taxon>Micrococcaceae</taxon>
        <taxon>Glutamicibacter</taxon>
    </lineage>
</organism>
<proteinExistence type="predicted"/>
<keyword evidence="3" id="KW-1185">Reference proteome</keyword>
<keyword evidence="1" id="KW-0472">Membrane</keyword>
<dbReference type="Proteomes" id="UP001195422">
    <property type="component" value="Unassembled WGS sequence"/>
</dbReference>
<keyword evidence="1" id="KW-0812">Transmembrane</keyword>
<evidence type="ECO:0000313" key="2">
    <source>
        <dbReference type="EMBL" id="MBP2398574.1"/>
    </source>
</evidence>
<evidence type="ECO:0000313" key="3">
    <source>
        <dbReference type="Proteomes" id="UP001195422"/>
    </source>
</evidence>
<dbReference type="EMBL" id="JAGIOJ010000001">
    <property type="protein sequence ID" value="MBP2398574.1"/>
    <property type="molecule type" value="Genomic_DNA"/>
</dbReference>